<organism evidence="9 10">
    <name type="scientific">Alicyclobacillus mengziensis</name>
    <dbReference type="NCBI Taxonomy" id="2931921"/>
    <lineage>
        <taxon>Bacteria</taxon>
        <taxon>Bacillati</taxon>
        <taxon>Bacillota</taxon>
        <taxon>Bacilli</taxon>
        <taxon>Bacillales</taxon>
        <taxon>Alicyclobacillaceae</taxon>
        <taxon>Alicyclobacillus</taxon>
    </lineage>
</organism>
<dbReference type="SUPFAM" id="SSF161098">
    <property type="entry name" value="MetI-like"/>
    <property type="match status" value="1"/>
</dbReference>
<name>A0A9X7VWR2_9BACL</name>
<dbReference type="PANTHER" id="PTHR43744">
    <property type="entry name" value="ABC TRANSPORTER PERMEASE PROTEIN MG189-RELATED-RELATED"/>
    <property type="match status" value="1"/>
</dbReference>
<keyword evidence="2 7" id="KW-0813">Transport</keyword>
<evidence type="ECO:0000313" key="9">
    <source>
        <dbReference type="EMBL" id="QSO46049.1"/>
    </source>
</evidence>
<dbReference type="KEGG" id="afx:JZ786_16135"/>
<evidence type="ECO:0000313" key="10">
    <source>
        <dbReference type="Proteomes" id="UP000663505"/>
    </source>
</evidence>
<evidence type="ECO:0000256" key="1">
    <source>
        <dbReference type="ARBA" id="ARBA00004651"/>
    </source>
</evidence>
<dbReference type="Proteomes" id="UP000663505">
    <property type="component" value="Chromosome"/>
</dbReference>
<feature type="transmembrane region" description="Helical" evidence="7">
    <location>
        <begin position="67"/>
        <end position="91"/>
    </location>
</feature>
<feature type="transmembrane region" description="Helical" evidence="7">
    <location>
        <begin position="136"/>
        <end position="157"/>
    </location>
</feature>
<comment type="subcellular location">
    <subcellularLocation>
        <location evidence="1 7">Cell membrane</location>
        <topology evidence="1 7">Multi-pass membrane protein</topology>
    </subcellularLocation>
</comment>
<dbReference type="Gene3D" id="1.10.3720.10">
    <property type="entry name" value="MetI-like"/>
    <property type="match status" value="1"/>
</dbReference>
<keyword evidence="5 7" id="KW-1133">Transmembrane helix</keyword>
<dbReference type="RefSeq" id="WP_206655421.1">
    <property type="nucleotide sequence ID" value="NZ_CP071182.1"/>
</dbReference>
<dbReference type="InterPro" id="IPR000515">
    <property type="entry name" value="MetI-like"/>
</dbReference>
<keyword evidence="6 7" id="KW-0472">Membrane</keyword>
<evidence type="ECO:0000256" key="6">
    <source>
        <dbReference type="ARBA" id="ARBA00023136"/>
    </source>
</evidence>
<evidence type="ECO:0000256" key="4">
    <source>
        <dbReference type="ARBA" id="ARBA00022692"/>
    </source>
</evidence>
<proteinExistence type="inferred from homology"/>
<protein>
    <submittedName>
        <fullName evidence="9">Carbohydrate ABC transporter permease</fullName>
    </submittedName>
</protein>
<feature type="transmembrane region" description="Helical" evidence="7">
    <location>
        <begin position="239"/>
        <end position="257"/>
    </location>
</feature>
<sequence>MHRRFLGISRTVIAVIIGLAFIVPFYITVVTSLDSKADVFQFPPHLWLDFHWDVYARAWGMFRWPMYFGNTVLIAAVTIVIALTTSILAAYALSFIQFRGRELLFSLILVVLMIPSEAHLIPNFVTLAKLDLLDTYWAQILPYGASVFGIFLLRQFFLTLPKSYWDAARIDGAGHLRFLWTVAVPLCKPILFTIGLYIFIGSWNSLMWPLMVTQSHHVQPVEVALARFLQGNSVDWRRLSAAAVFTTLPVIIVFLFLQKYIIRGIGRGEGVRG</sequence>
<keyword evidence="4 7" id="KW-0812">Transmembrane</keyword>
<dbReference type="GO" id="GO:0055085">
    <property type="term" value="P:transmembrane transport"/>
    <property type="evidence" value="ECO:0007669"/>
    <property type="project" value="InterPro"/>
</dbReference>
<feature type="transmembrane region" description="Helical" evidence="7">
    <location>
        <begin position="178"/>
        <end position="200"/>
    </location>
</feature>
<evidence type="ECO:0000256" key="5">
    <source>
        <dbReference type="ARBA" id="ARBA00022989"/>
    </source>
</evidence>
<dbReference type="AlphaFoldDB" id="A0A9X7VWR2"/>
<feature type="domain" description="ABC transmembrane type-1" evidence="8">
    <location>
        <begin position="68"/>
        <end position="257"/>
    </location>
</feature>
<dbReference type="Pfam" id="PF00528">
    <property type="entry name" value="BPD_transp_1"/>
    <property type="match status" value="1"/>
</dbReference>
<dbReference type="GO" id="GO:0005886">
    <property type="term" value="C:plasma membrane"/>
    <property type="evidence" value="ECO:0007669"/>
    <property type="project" value="UniProtKB-SubCell"/>
</dbReference>
<dbReference type="PROSITE" id="PS50928">
    <property type="entry name" value="ABC_TM1"/>
    <property type="match status" value="1"/>
</dbReference>
<dbReference type="PANTHER" id="PTHR43744:SF12">
    <property type="entry name" value="ABC TRANSPORTER PERMEASE PROTEIN MG189-RELATED"/>
    <property type="match status" value="1"/>
</dbReference>
<feature type="transmembrane region" description="Helical" evidence="7">
    <location>
        <begin position="103"/>
        <end position="124"/>
    </location>
</feature>
<dbReference type="InterPro" id="IPR035906">
    <property type="entry name" value="MetI-like_sf"/>
</dbReference>
<keyword evidence="3" id="KW-1003">Cell membrane</keyword>
<evidence type="ECO:0000256" key="3">
    <source>
        <dbReference type="ARBA" id="ARBA00022475"/>
    </source>
</evidence>
<gene>
    <name evidence="9" type="ORF">JZ786_16135</name>
</gene>
<comment type="similarity">
    <text evidence="7">Belongs to the binding-protein-dependent transport system permease family.</text>
</comment>
<dbReference type="EMBL" id="CP071182">
    <property type="protein sequence ID" value="QSO46049.1"/>
    <property type="molecule type" value="Genomic_DNA"/>
</dbReference>
<evidence type="ECO:0000259" key="8">
    <source>
        <dbReference type="PROSITE" id="PS50928"/>
    </source>
</evidence>
<feature type="transmembrane region" description="Helical" evidence="7">
    <location>
        <begin position="12"/>
        <end position="33"/>
    </location>
</feature>
<keyword evidence="10" id="KW-1185">Reference proteome</keyword>
<accession>A0A9X7VWR2</accession>
<dbReference type="CDD" id="cd06261">
    <property type="entry name" value="TM_PBP2"/>
    <property type="match status" value="1"/>
</dbReference>
<reference evidence="9 10" key="1">
    <citation type="submission" date="2021-02" db="EMBL/GenBank/DDBJ databases">
        <title>Alicyclobacillus curvatus sp. nov. and Alicyclobacillus mengziensis sp. nov., two acidophilic bacteria isolated from acid mine drainage.</title>
        <authorList>
            <person name="Huang Y."/>
        </authorList>
    </citation>
    <scope>NUCLEOTIDE SEQUENCE [LARGE SCALE GENOMIC DNA]</scope>
    <source>
        <strain evidence="9 10">S30H14</strain>
    </source>
</reference>
<evidence type="ECO:0000256" key="2">
    <source>
        <dbReference type="ARBA" id="ARBA00022448"/>
    </source>
</evidence>
<evidence type="ECO:0000256" key="7">
    <source>
        <dbReference type="RuleBase" id="RU363032"/>
    </source>
</evidence>